<evidence type="ECO:0000256" key="1">
    <source>
        <dbReference type="SAM" id="Phobius"/>
    </source>
</evidence>
<feature type="transmembrane region" description="Helical" evidence="1">
    <location>
        <begin position="59"/>
        <end position="81"/>
    </location>
</feature>
<keyword evidence="1" id="KW-1133">Transmembrane helix</keyword>
<reference evidence="2 3" key="1">
    <citation type="submission" date="2019-04" db="EMBL/GenBank/DDBJ databases">
        <title>Microbes associate with the intestines of laboratory mice.</title>
        <authorList>
            <person name="Navarre W."/>
            <person name="Wong E."/>
            <person name="Huang K."/>
            <person name="Tropini C."/>
            <person name="Ng K."/>
            <person name="Yu B."/>
        </authorList>
    </citation>
    <scope>NUCLEOTIDE SEQUENCE [LARGE SCALE GENOMIC DNA]</scope>
    <source>
        <strain evidence="2 3">NM61_E11</strain>
    </source>
</reference>
<feature type="transmembrane region" description="Helical" evidence="1">
    <location>
        <begin position="150"/>
        <end position="173"/>
    </location>
</feature>
<name>A0A4S2BR41_9LACO</name>
<gene>
    <name evidence="2" type="ORF">E5351_00540</name>
</gene>
<dbReference type="RefSeq" id="WP_135960154.1">
    <property type="nucleotide sequence ID" value="NZ_CAJSYX010000001.1"/>
</dbReference>
<evidence type="ECO:0000313" key="3">
    <source>
        <dbReference type="Proteomes" id="UP000309117"/>
    </source>
</evidence>
<feature type="transmembrane region" description="Helical" evidence="1">
    <location>
        <begin position="247"/>
        <end position="266"/>
    </location>
</feature>
<comment type="caution">
    <text evidence="2">The sequence shown here is derived from an EMBL/GenBank/DDBJ whole genome shotgun (WGS) entry which is preliminary data.</text>
</comment>
<accession>A0A4S2BR41</accession>
<dbReference type="AlphaFoldDB" id="A0A4S2BR41"/>
<dbReference type="EMBL" id="SRYV01000001">
    <property type="protein sequence ID" value="TGY17629.1"/>
    <property type="molecule type" value="Genomic_DNA"/>
</dbReference>
<feature type="transmembrane region" description="Helical" evidence="1">
    <location>
        <begin position="193"/>
        <end position="216"/>
    </location>
</feature>
<proteinExistence type="predicted"/>
<feature type="transmembrane region" description="Helical" evidence="1">
    <location>
        <begin position="18"/>
        <end position="39"/>
    </location>
</feature>
<evidence type="ECO:0000313" key="2">
    <source>
        <dbReference type="EMBL" id="TGY17629.1"/>
    </source>
</evidence>
<keyword evidence="1" id="KW-0472">Membrane</keyword>
<feature type="transmembrane region" description="Helical" evidence="1">
    <location>
        <begin position="102"/>
        <end position="130"/>
    </location>
</feature>
<dbReference type="Proteomes" id="UP000309117">
    <property type="component" value="Unassembled WGS sequence"/>
</dbReference>
<organism evidence="2 3">
    <name type="scientific">Lactobacillus intestinalis</name>
    <dbReference type="NCBI Taxonomy" id="151781"/>
    <lineage>
        <taxon>Bacteria</taxon>
        <taxon>Bacillati</taxon>
        <taxon>Bacillota</taxon>
        <taxon>Bacilli</taxon>
        <taxon>Lactobacillales</taxon>
        <taxon>Lactobacillaceae</taxon>
        <taxon>Lactobacillus</taxon>
    </lineage>
</organism>
<protein>
    <submittedName>
        <fullName evidence="2">Uncharacterized protein</fullName>
    </submittedName>
</protein>
<keyword evidence="1" id="KW-0812">Transmembrane</keyword>
<sequence length="269" mass="30639">MNLSGKIIKEQFKQKSKYVYLVLIVQIIASVFAIGLALFNKSGSQYSSLFYDSNHFTEVAFETAFIISIFADVAYCAISCWRNEKVNLSETWNLIPVSSGKLWLSNIFSSLLTCAYIFIIQNILLALVALSTKNDITAPLKEYGLWGNELIISSIIERLIFLILMVTFIYAFVSFVNFCSKVIVDRLPFKETLWIKLFVMAVLTIIAVYFGSIILARTAGYIETHFTQINTKYTFISDPMWFDNLELLIVDIIVGIIDIVLINKYVESK</sequence>